<dbReference type="Proteomes" id="UP000017837">
    <property type="component" value="Unassembled WGS sequence"/>
</dbReference>
<dbReference type="RefSeq" id="WP_018080177.1">
    <property type="nucleotide sequence ID" value="NZ_AQWM01000001.1"/>
</dbReference>
<dbReference type="EMBL" id="AWGB01000004">
    <property type="protein sequence ID" value="ESQ94230.1"/>
    <property type="molecule type" value="Genomic_DNA"/>
</dbReference>
<dbReference type="PATRIC" id="fig|1121022.4.peg.319"/>
<dbReference type="OrthoDB" id="9778090at2"/>
<comment type="caution">
    <text evidence="2">The sequence shown here is derived from an EMBL/GenBank/DDBJ whole genome shotgun (WGS) entry which is preliminary data.</text>
</comment>
<sequence>MSTFDWHSEALTRETPLNASYKMTQNVRRFMIGECGDDFAFDRAFMAWMKSGVPQTLGDLVDEWRKRHNR</sequence>
<evidence type="ECO:0000313" key="3">
    <source>
        <dbReference type="Proteomes" id="UP000017837"/>
    </source>
</evidence>
<protein>
    <recommendedName>
        <fullName evidence="1">DUF6434 domain-containing protein</fullName>
    </recommendedName>
</protein>
<dbReference type="InterPro" id="IPR045492">
    <property type="entry name" value="DUF6434"/>
</dbReference>
<feature type="domain" description="DUF6434" evidence="1">
    <location>
        <begin position="4"/>
        <end position="67"/>
    </location>
</feature>
<reference evidence="2 3" key="1">
    <citation type="journal article" date="2014" name="Nature">
        <title>Sequential evolution of bacterial morphology by co-option of a developmental regulator.</title>
        <authorList>
            <person name="Jiang C."/>
            <person name="Brown P.J."/>
            <person name="Ducret A."/>
            <person name="Brun Y.V."/>
        </authorList>
    </citation>
    <scope>NUCLEOTIDE SEQUENCE [LARGE SCALE GENOMIC DNA]</scope>
    <source>
        <strain evidence="2 3">DSM 16100</strain>
    </source>
</reference>
<dbReference type="STRING" id="1121022.GCA_000376105_00505"/>
<gene>
    <name evidence="2" type="ORF">ABENE_01600</name>
</gene>
<organism evidence="2 3">
    <name type="scientific">Asticcacaulis benevestitus DSM 16100 = ATCC BAA-896</name>
    <dbReference type="NCBI Taxonomy" id="1121022"/>
    <lineage>
        <taxon>Bacteria</taxon>
        <taxon>Pseudomonadati</taxon>
        <taxon>Pseudomonadota</taxon>
        <taxon>Alphaproteobacteria</taxon>
        <taxon>Caulobacterales</taxon>
        <taxon>Caulobacteraceae</taxon>
        <taxon>Asticcacaulis</taxon>
    </lineage>
</organism>
<keyword evidence="3" id="KW-1185">Reference proteome</keyword>
<evidence type="ECO:0000313" key="2">
    <source>
        <dbReference type="EMBL" id="ESQ94230.1"/>
    </source>
</evidence>
<dbReference type="eggNOG" id="ENOG503309K">
    <property type="taxonomic scope" value="Bacteria"/>
</dbReference>
<dbReference type="Pfam" id="PF20026">
    <property type="entry name" value="DUF6434"/>
    <property type="match status" value="1"/>
</dbReference>
<evidence type="ECO:0000259" key="1">
    <source>
        <dbReference type="Pfam" id="PF20026"/>
    </source>
</evidence>
<proteinExistence type="predicted"/>
<accession>V4Q8P7</accession>
<name>V4Q8P7_9CAUL</name>
<dbReference type="AlphaFoldDB" id="V4Q8P7"/>